<dbReference type="SUPFAM" id="SSF50978">
    <property type="entry name" value="WD40 repeat-like"/>
    <property type="match status" value="1"/>
</dbReference>
<dbReference type="InterPro" id="IPR015943">
    <property type="entry name" value="WD40/YVTN_repeat-like_dom_sf"/>
</dbReference>
<dbReference type="SMART" id="SM00320">
    <property type="entry name" value="WD40"/>
    <property type="match status" value="6"/>
</dbReference>
<evidence type="ECO:0000256" key="1">
    <source>
        <dbReference type="ARBA" id="ARBA00022574"/>
    </source>
</evidence>
<dbReference type="Pfam" id="PF09994">
    <property type="entry name" value="T6SS_Tle1-like_cat"/>
    <property type="match status" value="1"/>
</dbReference>
<organism evidence="6 7">
    <name type="scientific">Exidia glandulosa HHB12029</name>
    <dbReference type="NCBI Taxonomy" id="1314781"/>
    <lineage>
        <taxon>Eukaryota</taxon>
        <taxon>Fungi</taxon>
        <taxon>Dikarya</taxon>
        <taxon>Basidiomycota</taxon>
        <taxon>Agaricomycotina</taxon>
        <taxon>Agaricomycetes</taxon>
        <taxon>Auriculariales</taxon>
        <taxon>Exidiaceae</taxon>
        <taxon>Exidia</taxon>
    </lineage>
</organism>
<feature type="repeat" description="WD" evidence="3">
    <location>
        <begin position="547"/>
        <end position="582"/>
    </location>
</feature>
<keyword evidence="1 3" id="KW-0853">WD repeat</keyword>
<dbReference type="PROSITE" id="PS50082">
    <property type="entry name" value="WD_REPEATS_2"/>
    <property type="match status" value="3"/>
</dbReference>
<dbReference type="CDD" id="cd00200">
    <property type="entry name" value="WD40"/>
    <property type="match status" value="1"/>
</dbReference>
<evidence type="ECO:0000259" key="5">
    <source>
        <dbReference type="Pfam" id="PF09994"/>
    </source>
</evidence>
<dbReference type="InterPro" id="IPR001680">
    <property type="entry name" value="WD40_rpt"/>
</dbReference>
<feature type="region of interest" description="Disordered" evidence="4">
    <location>
        <begin position="1"/>
        <end position="42"/>
    </location>
</feature>
<dbReference type="PRINTS" id="PR00320">
    <property type="entry name" value="GPROTEINBRPT"/>
</dbReference>
<evidence type="ECO:0000256" key="3">
    <source>
        <dbReference type="PROSITE-ProRule" id="PRU00221"/>
    </source>
</evidence>
<dbReference type="EMBL" id="KV425905">
    <property type="protein sequence ID" value="KZV99906.1"/>
    <property type="molecule type" value="Genomic_DNA"/>
</dbReference>
<dbReference type="OrthoDB" id="538223at2759"/>
<gene>
    <name evidence="6" type="ORF">EXIGLDRAFT_831142</name>
</gene>
<dbReference type="Proteomes" id="UP000077266">
    <property type="component" value="Unassembled WGS sequence"/>
</dbReference>
<dbReference type="STRING" id="1314781.A0A165MXJ3"/>
<feature type="repeat" description="WD" evidence="3">
    <location>
        <begin position="674"/>
        <end position="715"/>
    </location>
</feature>
<proteinExistence type="predicted"/>
<dbReference type="Pfam" id="PF00400">
    <property type="entry name" value="WD40"/>
    <property type="match status" value="5"/>
</dbReference>
<dbReference type="PANTHER" id="PTHR33840:SF2">
    <property type="entry name" value="TLE1 PHOSPHOLIPASE DOMAIN-CONTAINING PROTEIN"/>
    <property type="match status" value="1"/>
</dbReference>
<dbReference type="InterPro" id="IPR019775">
    <property type="entry name" value="WD40_repeat_CS"/>
</dbReference>
<dbReference type="PROSITE" id="PS50294">
    <property type="entry name" value="WD_REPEATS_REGION"/>
    <property type="match status" value="3"/>
</dbReference>
<dbReference type="InParanoid" id="A0A165MXJ3"/>
<dbReference type="PANTHER" id="PTHR33840">
    <property type="match status" value="1"/>
</dbReference>
<dbReference type="InterPro" id="IPR036322">
    <property type="entry name" value="WD40_repeat_dom_sf"/>
</dbReference>
<name>A0A165MXJ3_EXIGL</name>
<evidence type="ECO:0000256" key="2">
    <source>
        <dbReference type="ARBA" id="ARBA00022737"/>
    </source>
</evidence>
<evidence type="ECO:0000256" key="4">
    <source>
        <dbReference type="SAM" id="MobiDB-lite"/>
    </source>
</evidence>
<dbReference type="AlphaFoldDB" id="A0A165MXJ3"/>
<feature type="repeat" description="WD" evidence="3">
    <location>
        <begin position="800"/>
        <end position="832"/>
    </location>
</feature>
<keyword evidence="7" id="KW-1185">Reference proteome</keyword>
<feature type="domain" description="T6SS Phospholipase effector Tle1-like catalytic" evidence="5">
    <location>
        <begin position="64"/>
        <end position="324"/>
    </location>
</feature>
<feature type="compositionally biased region" description="Low complexity" evidence="4">
    <location>
        <begin position="15"/>
        <end position="30"/>
    </location>
</feature>
<dbReference type="Gene3D" id="2.130.10.10">
    <property type="entry name" value="YVTN repeat-like/Quinoprotein amine dehydrogenase"/>
    <property type="match status" value="2"/>
</dbReference>
<evidence type="ECO:0000313" key="7">
    <source>
        <dbReference type="Proteomes" id="UP000077266"/>
    </source>
</evidence>
<sequence length="841" mass="92624">MSGAATVQKDDRDAPSSASSRRSSFSSTDTSPPPPSSASLLPSIAHVTSPSIPQTSCGCDANARNLVLCIDGTSNQFGGKNTNVVELYSRLVKDNDHQVTFYNSGIGTYVKPSWTSFTYIKQTLENYADMGIAWNFERIVLSAYLWLSERYEPGDRIFLFGFSRGAYQVRVLSAMIKAVGLIHRGNEDQIPFAYQIYAQMKTDSDAGTLAERFKTTFSRTVKVHFVGVWDTVSSVGVIYDKTLPGTTDGMTHVCFFRHALALHERRVKFQPEYVNGTRGPRGYQDPQAPHTKEVWFAGTHSDIGGGVDDNLDLNKFGPSLRWMTFEATRYGLLLDEVPRLWEEKKEEEVKKVADSLAWYWRPLEWLPMKRVLYDGSGKTTRWPNNGAVRVIQDGQIIHDSAKHIFEHLKKGEKPEGCATIGVGHKRAEQYERDPYADLRTIQKGLEDNRRATKADVTTLSSLVKSGYGRQALRDTPELTDLIVSSLATDARITLDIARVLVNVLKALKKRFQPAELCKAAAAVARVNRQLADELMQHCSTPAIGEPLRGHSESVSFAAFLSPTRVISWSQDGSVRIWDTATGFSEVLSLDIPISVACLAVHQSSASVAFGSTDGTFMVRDTETKQTWSGGNARFECLQAITFSDDGKLIAIGGDDNRPSLWSKDVELALSGGYADTHSGSVMCLAFSKSGSFLVSGSQDHDLRIWTVASADPSRVLRGHSTWVTSVCVDRADRIYSSSGDSLRIWDAGTEAQLFKYDVTSALLHMSLSADGKRLVTASNDGTITLRDVDGAQGASVCAQIVGHRERVWCVGFSPDGSKIVSASQDKTVALWDATDKWMKYE</sequence>
<accession>A0A165MXJ3</accession>
<reference evidence="6 7" key="1">
    <citation type="journal article" date="2016" name="Mol. Biol. Evol.">
        <title>Comparative Genomics of Early-Diverging Mushroom-Forming Fungi Provides Insights into the Origins of Lignocellulose Decay Capabilities.</title>
        <authorList>
            <person name="Nagy L.G."/>
            <person name="Riley R."/>
            <person name="Tritt A."/>
            <person name="Adam C."/>
            <person name="Daum C."/>
            <person name="Floudas D."/>
            <person name="Sun H."/>
            <person name="Yadav J.S."/>
            <person name="Pangilinan J."/>
            <person name="Larsson K.H."/>
            <person name="Matsuura K."/>
            <person name="Barry K."/>
            <person name="Labutti K."/>
            <person name="Kuo R."/>
            <person name="Ohm R.A."/>
            <person name="Bhattacharya S.S."/>
            <person name="Shirouzu T."/>
            <person name="Yoshinaga Y."/>
            <person name="Martin F.M."/>
            <person name="Grigoriev I.V."/>
            <person name="Hibbett D.S."/>
        </authorList>
    </citation>
    <scope>NUCLEOTIDE SEQUENCE [LARGE SCALE GENOMIC DNA]</scope>
    <source>
        <strain evidence="6 7">HHB12029</strain>
    </source>
</reference>
<dbReference type="InterPro" id="IPR020472">
    <property type="entry name" value="WD40_PAC1"/>
</dbReference>
<dbReference type="InterPro" id="IPR018712">
    <property type="entry name" value="Tle1-like_cat"/>
</dbReference>
<evidence type="ECO:0000313" key="6">
    <source>
        <dbReference type="EMBL" id="KZV99906.1"/>
    </source>
</evidence>
<protein>
    <submittedName>
        <fullName evidence="6">WD40 repeat-like protein</fullName>
    </submittedName>
</protein>
<keyword evidence="2" id="KW-0677">Repeat</keyword>
<dbReference type="PROSITE" id="PS00678">
    <property type="entry name" value="WD_REPEATS_1"/>
    <property type="match status" value="1"/>
</dbReference>